<dbReference type="GO" id="GO:0047355">
    <property type="term" value="F:CDP-glycerol glycerophosphotransferase activity"/>
    <property type="evidence" value="ECO:0007669"/>
    <property type="project" value="InterPro"/>
</dbReference>
<dbReference type="GO" id="GO:0016020">
    <property type="term" value="C:membrane"/>
    <property type="evidence" value="ECO:0007669"/>
    <property type="project" value="InterPro"/>
</dbReference>
<protein>
    <submittedName>
        <fullName evidence="1">CDP-glycerol glycerophosphotransferase family protein</fullName>
    </submittedName>
</protein>
<dbReference type="Proteomes" id="UP000674234">
    <property type="component" value="Unassembled WGS sequence"/>
</dbReference>
<dbReference type="EMBL" id="JAFCNB010000010">
    <property type="protein sequence ID" value="MBP2706074.1"/>
    <property type="molecule type" value="Genomic_DNA"/>
</dbReference>
<proteinExistence type="predicted"/>
<dbReference type="Pfam" id="PF04464">
    <property type="entry name" value="Glyphos_transf"/>
    <property type="match status" value="1"/>
</dbReference>
<name>A0A940WS75_9ACTN</name>
<keyword evidence="2" id="KW-1185">Reference proteome</keyword>
<reference evidence="1" key="1">
    <citation type="submission" date="2021-02" db="EMBL/GenBank/DDBJ databases">
        <title>Draft genome sequence of Microbispora sp. RL4-1S isolated from rice leaves in Thailand.</title>
        <authorList>
            <person name="Muangham S."/>
            <person name="Duangmal K."/>
        </authorList>
    </citation>
    <scope>NUCLEOTIDE SEQUENCE</scope>
    <source>
        <strain evidence="1">RL4-1S</strain>
    </source>
</reference>
<evidence type="ECO:0000313" key="2">
    <source>
        <dbReference type="Proteomes" id="UP000674234"/>
    </source>
</evidence>
<dbReference type="Gene3D" id="3.40.50.12580">
    <property type="match status" value="1"/>
</dbReference>
<dbReference type="InterPro" id="IPR007554">
    <property type="entry name" value="Glycerophosphate_synth"/>
</dbReference>
<gene>
    <name evidence="1" type="ORF">JOL79_19895</name>
</gene>
<sequence>MRGRTGLLTALLLAAYPALGVAALWPLPWAFAVLVPLSYAAELTLPRRAADALGRAHMGATLRFVARETAAVLLLARAFPAQPHWYVMLATGLFLFHGGRAVQTWLALFVDRCHNQMPITTRNLDLPGLRVPPAPPASLLAWRGVRPLYLDALPVAPAALAAVEGPGWAPAAGAAAALAAQAAAVAALAVLARKAAHLRDRRRVVAEIEERVRDHAPEVLMYFSGPASAIYQATMWLNTMERVSPRTLVVLRERSLLAALGPTTLPVICVPSSVDLMNFRGLDSARVALFPANVGNNIHMLRVPGIRSVFIGHGDSDKEASFNPFTKVYDEVWVAGPAGRDRYLRAGVGVRDEAVVEVGRPQLAAVARTSPHAEGAVPYRTVLYAPTWEGWTDDLHHSSLLTMGPRLVRALMERRVRLVYKPHPLTGHRSAAARAAHRQIVATIRAAQDSAPDSPVRPVAITGREPGLYDCFNEADVLIGDISSVVSDFIASGKPYVVTNVAGLPEDEFRSRYPAAGAAYLLGAGLDELPGILRRLDDGEDVMAEPRRALRAYLLGPDHPDPLARFDEELRRACERSRGSLALPVGG</sequence>
<evidence type="ECO:0000313" key="1">
    <source>
        <dbReference type="EMBL" id="MBP2706074.1"/>
    </source>
</evidence>
<dbReference type="AlphaFoldDB" id="A0A940WS75"/>
<comment type="caution">
    <text evidence="1">The sequence shown here is derived from an EMBL/GenBank/DDBJ whole genome shotgun (WGS) entry which is preliminary data.</text>
</comment>
<dbReference type="SUPFAM" id="SSF53756">
    <property type="entry name" value="UDP-Glycosyltransferase/glycogen phosphorylase"/>
    <property type="match status" value="1"/>
</dbReference>
<dbReference type="RefSeq" id="WP_210157338.1">
    <property type="nucleotide sequence ID" value="NZ_JAFCNB010000010.1"/>
</dbReference>
<dbReference type="InterPro" id="IPR043148">
    <property type="entry name" value="TagF_C"/>
</dbReference>
<organism evidence="1 2">
    <name type="scientific">Microbispora oryzae</name>
    <dbReference type="NCBI Taxonomy" id="2806554"/>
    <lineage>
        <taxon>Bacteria</taxon>
        <taxon>Bacillati</taxon>
        <taxon>Actinomycetota</taxon>
        <taxon>Actinomycetes</taxon>
        <taxon>Streptosporangiales</taxon>
        <taxon>Streptosporangiaceae</taxon>
        <taxon>Microbispora</taxon>
    </lineage>
</organism>
<accession>A0A940WS75</accession>